<evidence type="ECO:0000313" key="2">
    <source>
        <dbReference type="EMBL" id="MFB9445361.1"/>
    </source>
</evidence>
<proteinExistence type="predicted"/>
<dbReference type="EMBL" id="JBHMCA010000042">
    <property type="protein sequence ID" value="MFB9445361.1"/>
    <property type="molecule type" value="Genomic_DNA"/>
</dbReference>
<evidence type="ECO:0000313" key="3">
    <source>
        <dbReference type="Proteomes" id="UP001589608"/>
    </source>
</evidence>
<comment type="caution">
    <text evidence="2">The sequence shown here is derived from an EMBL/GenBank/DDBJ whole genome shotgun (WGS) entry which is preliminary data.</text>
</comment>
<keyword evidence="1" id="KW-0732">Signal</keyword>
<sequence length="365" mass="37531">MTPHSRRFVAAFTAVLAAALLLLVPGSPAAAATADRFGFALVDNPAVPTWTVLPVPYQFGSWASPAVATGGKVATGRFLVRFPGIGAGARGNVHVTAAARDGRFCETVRWYSSGLDEIVDVQCFKAGGSPADTPFTVLWTVSSGVLPTGTGAYASLQVTGNTLTQAYNSTGSPVSVTPVAVGVYAVKLAGVGLASGVQAGNVQVTAVQPNAQPRRCKILKWGAAGVDVVGYVACHDPVTGAPMNSDFTASYHRERSVYASFGPPKYFGYLATPYGGPTNFSYPLGVGANGWGPLGTGTYTVKFPVLHEKATTAHLTAIGDGPGYCTLLDKWVLAGAADAVVPVACFDNAGNPDKSEFSVAFSSSV</sequence>
<dbReference type="RefSeq" id="WP_223103295.1">
    <property type="nucleotide sequence ID" value="NZ_CP061913.1"/>
</dbReference>
<name>A0ABV5M917_9ACTN</name>
<evidence type="ECO:0008006" key="4">
    <source>
        <dbReference type="Google" id="ProtNLM"/>
    </source>
</evidence>
<feature type="chain" id="PRO_5045140192" description="Ig-like domain-containing protein" evidence="1">
    <location>
        <begin position="32"/>
        <end position="365"/>
    </location>
</feature>
<reference evidence="2 3" key="1">
    <citation type="submission" date="2024-09" db="EMBL/GenBank/DDBJ databases">
        <authorList>
            <person name="Sun Q."/>
            <person name="Mori K."/>
        </authorList>
    </citation>
    <scope>NUCLEOTIDE SEQUENCE [LARGE SCALE GENOMIC DNA]</scope>
    <source>
        <strain evidence="2 3">JCM 3307</strain>
    </source>
</reference>
<dbReference type="InterPro" id="IPR006311">
    <property type="entry name" value="TAT_signal"/>
</dbReference>
<keyword evidence="3" id="KW-1185">Reference proteome</keyword>
<protein>
    <recommendedName>
        <fullName evidence="4">Ig-like domain-containing protein</fullName>
    </recommendedName>
</protein>
<gene>
    <name evidence="2" type="ORF">ACFFTR_19985</name>
</gene>
<dbReference type="PROSITE" id="PS51318">
    <property type="entry name" value="TAT"/>
    <property type="match status" value="1"/>
</dbReference>
<dbReference type="Proteomes" id="UP001589608">
    <property type="component" value="Unassembled WGS sequence"/>
</dbReference>
<organism evidence="2 3">
    <name type="scientific">Dactylosporangium vinaceum</name>
    <dbReference type="NCBI Taxonomy" id="53362"/>
    <lineage>
        <taxon>Bacteria</taxon>
        <taxon>Bacillati</taxon>
        <taxon>Actinomycetota</taxon>
        <taxon>Actinomycetes</taxon>
        <taxon>Micromonosporales</taxon>
        <taxon>Micromonosporaceae</taxon>
        <taxon>Dactylosporangium</taxon>
    </lineage>
</organism>
<evidence type="ECO:0000256" key="1">
    <source>
        <dbReference type="SAM" id="SignalP"/>
    </source>
</evidence>
<accession>A0ABV5M917</accession>
<feature type="signal peptide" evidence="1">
    <location>
        <begin position="1"/>
        <end position="31"/>
    </location>
</feature>